<organism evidence="2 3">
    <name type="scientific">Rotaria socialis</name>
    <dbReference type="NCBI Taxonomy" id="392032"/>
    <lineage>
        <taxon>Eukaryota</taxon>
        <taxon>Metazoa</taxon>
        <taxon>Spiralia</taxon>
        <taxon>Gnathifera</taxon>
        <taxon>Rotifera</taxon>
        <taxon>Eurotatoria</taxon>
        <taxon>Bdelloidea</taxon>
        <taxon>Philodinida</taxon>
        <taxon>Philodinidae</taxon>
        <taxon>Rotaria</taxon>
    </lineage>
</organism>
<gene>
    <name evidence="2" type="ORF">HFQ381_LOCUS7571</name>
</gene>
<proteinExistence type="predicted"/>
<reference evidence="2" key="1">
    <citation type="submission" date="2021-02" db="EMBL/GenBank/DDBJ databases">
        <authorList>
            <person name="Nowell W R."/>
        </authorList>
    </citation>
    <scope>NUCLEOTIDE SEQUENCE</scope>
</reference>
<sequence>MATGFCKLSTYCRHLTEKQCLTSSMTVSMSCVQDKISTNFYTSRYVKKIIFQLTMEILQVDQIVIQNELGHHQDTRLRTQKKMSEKKSEPSSSSSSSNNKHVGED</sequence>
<evidence type="ECO:0000256" key="1">
    <source>
        <dbReference type="SAM" id="MobiDB-lite"/>
    </source>
</evidence>
<feature type="region of interest" description="Disordered" evidence="1">
    <location>
        <begin position="71"/>
        <end position="105"/>
    </location>
</feature>
<dbReference type="EMBL" id="CAJOBO010000364">
    <property type="protein sequence ID" value="CAF4202705.1"/>
    <property type="molecule type" value="Genomic_DNA"/>
</dbReference>
<feature type="compositionally biased region" description="Low complexity" evidence="1">
    <location>
        <begin position="90"/>
        <end position="105"/>
    </location>
</feature>
<evidence type="ECO:0000313" key="2">
    <source>
        <dbReference type="EMBL" id="CAF4202705.1"/>
    </source>
</evidence>
<protein>
    <submittedName>
        <fullName evidence="2">Uncharacterized protein</fullName>
    </submittedName>
</protein>
<name>A0A820C6R4_9BILA</name>
<comment type="caution">
    <text evidence="2">The sequence shown here is derived from an EMBL/GenBank/DDBJ whole genome shotgun (WGS) entry which is preliminary data.</text>
</comment>
<dbReference type="AlphaFoldDB" id="A0A820C6R4"/>
<dbReference type="PROSITE" id="PS51257">
    <property type="entry name" value="PROKAR_LIPOPROTEIN"/>
    <property type="match status" value="1"/>
</dbReference>
<accession>A0A820C6R4</accession>
<dbReference type="Proteomes" id="UP000663851">
    <property type="component" value="Unassembled WGS sequence"/>
</dbReference>
<feature type="compositionally biased region" description="Basic and acidic residues" evidence="1">
    <location>
        <begin position="71"/>
        <end position="89"/>
    </location>
</feature>
<evidence type="ECO:0000313" key="3">
    <source>
        <dbReference type="Proteomes" id="UP000663851"/>
    </source>
</evidence>